<comment type="caution">
    <text evidence="1">The sequence shown here is derived from an EMBL/GenBank/DDBJ whole genome shotgun (WGS) entry which is preliminary data.</text>
</comment>
<dbReference type="EMBL" id="MLAK01000812">
    <property type="protein sequence ID" value="OHT03929.1"/>
    <property type="molecule type" value="Genomic_DNA"/>
</dbReference>
<name>A0A1J4JXQ7_9EUKA</name>
<dbReference type="RefSeq" id="XP_068357065.1">
    <property type="nucleotide sequence ID" value="XM_068506334.1"/>
</dbReference>
<sequence length="580" mass="68146">MTTYKEIHLQKNVSLIHGDDIDINDEIFSNIPKKNDLDLIYHDVQKYFNEKNTISTINSLEKLLLYLQNYDVEEIKFQNIMFPIFIALCKIVDNDEMVEYSFQFISFIMQKSISLMPLLFQPQFFDFCMTFIECPNQNVLCAVLLCIKIFIEYGINARDYAIVRLSPEAIINRIIENEIYEDDVRNQAFQILDAYTNYPIDSNLASCIYDYCETSLRQVATFPSALKCISNIIKNNTDSHDIILSKEGFPDLINQYTYAYDKEEVYPALLILQFLFNHNLKLPEEDITNFLSLLRHDDFEVCDLAFDCLCILISRHPEIINELIIKGFFNHLDDIFESSPFHVRLMAAKIACLIAENASPMVSNQIMKHGVIHIYIKLLEMEQEDLILRVLKALFFIYSSNFGSFTLIKPEEEEILYDLSNSPSDEISENAKLFIEKFLAGKRYLVNEKRSNQDLIQKKFPKQGPKIRVKKSESEKPIVRRKRMVLWTDRKKRQMSQNISCNPNTSMNSDNGNNYNDHYDNEFNNNFYSNDNEYGNEDHHGLYQQYPEYNSTNEFDEYNNESGFREANDELSDYSRFYYS</sequence>
<gene>
    <name evidence="1" type="ORF">TRFO_28707</name>
</gene>
<dbReference type="SUPFAM" id="SSF48371">
    <property type="entry name" value="ARM repeat"/>
    <property type="match status" value="1"/>
</dbReference>
<accession>A0A1J4JXQ7</accession>
<proteinExistence type="predicted"/>
<dbReference type="InterPro" id="IPR011989">
    <property type="entry name" value="ARM-like"/>
</dbReference>
<dbReference type="GeneID" id="94841038"/>
<dbReference type="Proteomes" id="UP000179807">
    <property type="component" value="Unassembled WGS sequence"/>
</dbReference>
<dbReference type="Gene3D" id="1.25.10.10">
    <property type="entry name" value="Leucine-rich Repeat Variant"/>
    <property type="match status" value="1"/>
</dbReference>
<organism evidence="1 2">
    <name type="scientific">Tritrichomonas foetus</name>
    <dbReference type="NCBI Taxonomy" id="1144522"/>
    <lineage>
        <taxon>Eukaryota</taxon>
        <taxon>Metamonada</taxon>
        <taxon>Parabasalia</taxon>
        <taxon>Tritrichomonadida</taxon>
        <taxon>Tritrichomonadidae</taxon>
        <taxon>Tritrichomonas</taxon>
    </lineage>
</organism>
<evidence type="ECO:0000313" key="2">
    <source>
        <dbReference type="Proteomes" id="UP000179807"/>
    </source>
</evidence>
<reference evidence="1" key="1">
    <citation type="submission" date="2016-10" db="EMBL/GenBank/DDBJ databases">
        <authorList>
            <person name="Benchimol M."/>
            <person name="Almeida L.G."/>
            <person name="Vasconcelos A.T."/>
            <person name="Perreira-Neves A."/>
            <person name="Rosa I.A."/>
            <person name="Tasca T."/>
            <person name="Bogo M.R."/>
            <person name="de Souza W."/>
        </authorList>
    </citation>
    <scope>NUCLEOTIDE SEQUENCE [LARGE SCALE GENOMIC DNA]</scope>
    <source>
        <strain evidence="1">K</strain>
    </source>
</reference>
<dbReference type="VEuPathDB" id="TrichDB:TRFO_28707"/>
<protein>
    <submittedName>
        <fullName evidence="1">Uncharacterized protein</fullName>
    </submittedName>
</protein>
<keyword evidence="2" id="KW-1185">Reference proteome</keyword>
<dbReference type="AlphaFoldDB" id="A0A1J4JXQ7"/>
<evidence type="ECO:0000313" key="1">
    <source>
        <dbReference type="EMBL" id="OHT03929.1"/>
    </source>
</evidence>
<dbReference type="InterPro" id="IPR016024">
    <property type="entry name" value="ARM-type_fold"/>
</dbReference>